<keyword evidence="3" id="KW-0808">Transferase</keyword>
<sequence>MTSPISIVDLFSGPGGLGEGFASIREDDTPAYKIAISIEKERAAHSTLRLRAFLRHFATPPRAYLDWLRSGGEMPDWAALHPEAWAEACQEARCLELGTAEAAQVLEERITALQSAQQTRTLLIGGPPCQAYSLAGRSRNAGIPSYDALKDHRNFLYEEYVRVLNRLEPVAFVMENVKGILSSSIEGRAIFSMVMSDLRAAGPGYQLISLSAPTDLSGEPAPKDFIVRAEDFGVPQTRHRVIIVGIRSDVAARLPKDRLPRLSPSRERISVARMISRMPGLRSGLSRSDSAEHWRAAMLAAIDQVRSSMADSPADRRDAFEKELREVERSLNDIVTCGRESTGLTVMKPDLPARLASWISGRSSGIVANHDTRGHMASDLARYLFAACHAKLEGISPRAGNFPPALAPDHRNWTSGKFNDRFRVQLAHQPATTITSHISKDGHYFIHPDPSQCRSLTVREAARLQTFPDDYVFLGNRTEQYVQVGNAVPPWLARQIAEALIPVYDSL</sequence>
<dbReference type="PANTHER" id="PTHR10629:SF52">
    <property type="entry name" value="DNA (CYTOSINE-5)-METHYLTRANSFERASE 1"/>
    <property type="match status" value="1"/>
</dbReference>
<dbReference type="Pfam" id="PF00145">
    <property type="entry name" value="DNA_methylase"/>
    <property type="match status" value="1"/>
</dbReference>
<dbReference type="InterPro" id="IPR029063">
    <property type="entry name" value="SAM-dependent_MTases_sf"/>
</dbReference>
<gene>
    <name evidence="5" type="ORF">SDC9_49692</name>
</gene>
<dbReference type="EC" id="2.1.1.37" evidence="1"/>
<evidence type="ECO:0000256" key="3">
    <source>
        <dbReference type="ARBA" id="ARBA00022679"/>
    </source>
</evidence>
<dbReference type="PANTHER" id="PTHR10629">
    <property type="entry name" value="CYTOSINE-SPECIFIC METHYLTRANSFERASE"/>
    <property type="match status" value="1"/>
</dbReference>
<dbReference type="GO" id="GO:0005634">
    <property type="term" value="C:nucleus"/>
    <property type="evidence" value="ECO:0007669"/>
    <property type="project" value="TreeGrafter"/>
</dbReference>
<dbReference type="PRINTS" id="PR00105">
    <property type="entry name" value="C5METTRFRASE"/>
</dbReference>
<reference evidence="5" key="1">
    <citation type="submission" date="2019-08" db="EMBL/GenBank/DDBJ databases">
        <authorList>
            <person name="Kucharzyk K."/>
            <person name="Murdoch R.W."/>
            <person name="Higgins S."/>
            <person name="Loffler F."/>
        </authorList>
    </citation>
    <scope>NUCLEOTIDE SEQUENCE</scope>
</reference>
<dbReference type="NCBIfam" id="TIGR00675">
    <property type="entry name" value="dcm"/>
    <property type="match status" value="1"/>
</dbReference>
<protein>
    <recommendedName>
        <fullName evidence="1">DNA (cytosine-5-)-methyltransferase</fullName>
        <ecNumber evidence="1">2.1.1.37</ecNumber>
    </recommendedName>
</protein>
<accession>A0A644WHR9</accession>
<dbReference type="GO" id="GO:0003886">
    <property type="term" value="F:DNA (cytosine-5-)-methyltransferase activity"/>
    <property type="evidence" value="ECO:0007669"/>
    <property type="project" value="UniProtKB-EC"/>
</dbReference>
<proteinExistence type="predicted"/>
<dbReference type="EMBL" id="VSSQ01000952">
    <property type="protein sequence ID" value="MPM03425.1"/>
    <property type="molecule type" value="Genomic_DNA"/>
</dbReference>
<dbReference type="InterPro" id="IPR050390">
    <property type="entry name" value="C5-Methyltransferase"/>
</dbReference>
<dbReference type="SUPFAM" id="SSF53335">
    <property type="entry name" value="S-adenosyl-L-methionine-dependent methyltransferases"/>
    <property type="match status" value="1"/>
</dbReference>
<evidence type="ECO:0000256" key="1">
    <source>
        <dbReference type="ARBA" id="ARBA00011975"/>
    </source>
</evidence>
<dbReference type="GO" id="GO:0003677">
    <property type="term" value="F:DNA binding"/>
    <property type="evidence" value="ECO:0007669"/>
    <property type="project" value="TreeGrafter"/>
</dbReference>
<dbReference type="PROSITE" id="PS51679">
    <property type="entry name" value="SAM_MT_C5"/>
    <property type="match status" value="1"/>
</dbReference>
<evidence type="ECO:0000256" key="2">
    <source>
        <dbReference type="ARBA" id="ARBA00022603"/>
    </source>
</evidence>
<evidence type="ECO:0000313" key="5">
    <source>
        <dbReference type="EMBL" id="MPM03425.1"/>
    </source>
</evidence>
<dbReference type="Gene3D" id="3.90.120.10">
    <property type="entry name" value="DNA Methylase, subunit A, domain 2"/>
    <property type="match status" value="1"/>
</dbReference>
<organism evidence="5">
    <name type="scientific">bioreactor metagenome</name>
    <dbReference type="NCBI Taxonomy" id="1076179"/>
    <lineage>
        <taxon>unclassified sequences</taxon>
        <taxon>metagenomes</taxon>
        <taxon>ecological metagenomes</taxon>
    </lineage>
</organism>
<dbReference type="GO" id="GO:0032259">
    <property type="term" value="P:methylation"/>
    <property type="evidence" value="ECO:0007669"/>
    <property type="project" value="UniProtKB-KW"/>
</dbReference>
<keyword evidence="2" id="KW-0489">Methyltransferase</keyword>
<dbReference type="InterPro" id="IPR001525">
    <property type="entry name" value="C5_MeTfrase"/>
</dbReference>
<keyword evidence="4" id="KW-0949">S-adenosyl-L-methionine</keyword>
<name>A0A644WHR9_9ZZZZ</name>
<dbReference type="Gene3D" id="3.40.50.150">
    <property type="entry name" value="Vaccinia Virus protein VP39"/>
    <property type="match status" value="1"/>
</dbReference>
<evidence type="ECO:0000256" key="4">
    <source>
        <dbReference type="ARBA" id="ARBA00022691"/>
    </source>
</evidence>
<comment type="caution">
    <text evidence="5">The sequence shown here is derived from an EMBL/GenBank/DDBJ whole genome shotgun (WGS) entry which is preliminary data.</text>
</comment>
<dbReference type="GO" id="GO:0044027">
    <property type="term" value="P:negative regulation of gene expression via chromosomal CpG island methylation"/>
    <property type="evidence" value="ECO:0007669"/>
    <property type="project" value="TreeGrafter"/>
</dbReference>
<dbReference type="AlphaFoldDB" id="A0A644WHR9"/>